<feature type="compositionally biased region" description="Low complexity" evidence="7">
    <location>
        <begin position="690"/>
        <end position="706"/>
    </location>
</feature>
<feature type="region of interest" description="Disordered" evidence="7">
    <location>
        <begin position="991"/>
        <end position="1011"/>
    </location>
</feature>
<evidence type="ECO:0000313" key="10">
    <source>
        <dbReference type="Proteomes" id="UP001516023"/>
    </source>
</evidence>
<dbReference type="SUPFAM" id="SSF50978">
    <property type="entry name" value="WD40 repeat-like"/>
    <property type="match status" value="2"/>
</dbReference>
<evidence type="ECO:0000256" key="2">
    <source>
        <dbReference type="ARBA" id="ARBA00009639"/>
    </source>
</evidence>
<feature type="region of interest" description="Disordered" evidence="7">
    <location>
        <begin position="751"/>
        <end position="828"/>
    </location>
</feature>
<accession>A0ABD3QN04</accession>
<feature type="region of interest" description="Disordered" evidence="7">
    <location>
        <begin position="1"/>
        <end position="25"/>
    </location>
</feature>
<name>A0ABD3QN04_9STRA</name>
<dbReference type="InterPro" id="IPR044938">
    <property type="entry name" value="EDC4_C_sf"/>
</dbReference>
<dbReference type="PANTHER" id="PTHR15598">
    <property type="entry name" value="ENHANCER OF MRNA-DECAPPING PROTEIN 4"/>
    <property type="match status" value="1"/>
</dbReference>
<dbReference type="FunFam" id="1.10.220.100:FF:000002">
    <property type="entry name" value="Yeast Enhancer of DeCapping homolog"/>
    <property type="match status" value="1"/>
</dbReference>
<evidence type="ECO:0000256" key="3">
    <source>
        <dbReference type="ARBA" id="ARBA00022490"/>
    </source>
</evidence>
<dbReference type="Gene3D" id="1.10.220.100">
    <property type="entry name" value="conserved c-terminal region of ge- 1"/>
    <property type="match status" value="1"/>
</dbReference>
<feature type="compositionally biased region" description="Pro residues" evidence="7">
    <location>
        <begin position="707"/>
        <end position="734"/>
    </location>
</feature>
<dbReference type="InterPro" id="IPR015943">
    <property type="entry name" value="WD40/YVTN_repeat-like_dom_sf"/>
</dbReference>
<protein>
    <recommendedName>
        <fullName evidence="8">Enhancer of mRNA-decapping protein 4 C-terminal domain-containing protein</fullName>
    </recommendedName>
</protein>
<dbReference type="Gene3D" id="2.130.10.10">
    <property type="entry name" value="YVTN repeat-like/Quinoprotein amine dehydrogenase"/>
    <property type="match status" value="1"/>
</dbReference>
<evidence type="ECO:0000256" key="4">
    <source>
        <dbReference type="ARBA" id="ARBA00022574"/>
    </source>
</evidence>
<evidence type="ECO:0000259" key="8">
    <source>
        <dbReference type="Pfam" id="PF21289"/>
    </source>
</evidence>
<dbReference type="EMBL" id="JABMIG020000024">
    <property type="protein sequence ID" value="KAL3801792.1"/>
    <property type="molecule type" value="Genomic_DNA"/>
</dbReference>
<keyword evidence="10" id="KW-1185">Reference proteome</keyword>
<gene>
    <name evidence="9" type="ORF">HJC23_001188</name>
</gene>
<evidence type="ECO:0000256" key="1">
    <source>
        <dbReference type="ARBA" id="ARBA00004201"/>
    </source>
</evidence>
<evidence type="ECO:0000313" key="9">
    <source>
        <dbReference type="EMBL" id="KAL3801792.1"/>
    </source>
</evidence>
<feature type="region of interest" description="Disordered" evidence="7">
    <location>
        <begin position="638"/>
        <end position="658"/>
    </location>
</feature>
<dbReference type="GO" id="GO:0000932">
    <property type="term" value="C:P-body"/>
    <property type="evidence" value="ECO:0007669"/>
    <property type="project" value="UniProtKB-SubCell"/>
</dbReference>
<feature type="compositionally biased region" description="Low complexity" evidence="7">
    <location>
        <begin position="1"/>
        <end position="22"/>
    </location>
</feature>
<evidence type="ECO:0000256" key="7">
    <source>
        <dbReference type="SAM" id="MobiDB-lite"/>
    </source>
</evidence>
<dbReference type="PANTHER" id="PTHR15598:SF5">
    <property type="entry name" value="ENHANCER OF MRNA-DECAPPING PROTEIN 4"/>
    <property type="match status" value="1"/>
</dbReference>
<reference evidence="9 10" key="1">
    <citation type="journal article" date="2020" name="G3 (Bethesda)">
        <title>Improved Reference Genome for Cyclotella cryptica CCMP332, a Model for Cell Wall Morphogenesis, Salinity Adaptation, and Lipid Production in Diatoms (Bacillariophyta).</title>
        <authorList>
            <person name="Roberts W.R."/>
            <person name="Downey K.M."/>
            <person name="Ruck E.C."/>
            <person name="Traller J.C."/>
            <person name="Alverson A.J."/>
        </authorList>
    </citation>
    <scope>NUCLEOTIDE SEQUENCE [LARGE SCALE GENOMIC DNA]</scope>
    <source>
        <strain evidence="9 10">CCMP332</strain>
    </source>
</reference>
<keyword evidence="5" id="KW-0677">Repeat</keyword>
<dbReference type="InterPro" id="IPR019775">
    <property type="entry name" value="WD40_repeat_CS"/>
</dbReference>
<comment type="subcellular location">
    <subcellularLocation>
        <location evidence="1">Cytoplasm</location>
        <location evidence="1">P-body</location>
    </subcellularLocation>
</comment>
<dbReference type="PROSITE" id="PS00678">
    <property type="entry name" value="WD_REPEATS_1"/>
    <property type="match status" value="1"/>
</dbReference>
<dbReference type="Proteomes" id="UP001516023">
    <property type="component" value="Unassembled WGS sequence"/>
</dbReference>
<keyword evidence="3" id="KW-0963">Cytoplasm</keyword>
<feature type="region of interest" description="Disordered" evidence="7">
    <location>
        <begin position="680"/>
        <end position="734"/>
    </location>
</feature>
<proteinExistence type="inferred from homology"/>
<feature type="domain" description="Enhancer of mRNA-decapping protein 4 C-terminal" evidence="8">
    <location>
        <begin position="1020"/>
        <end position="1129"/>
    </location>
</feature>
<keyword evidence="6" id="KW-0175">Coiled coil</keyword>
<dbReference type="InterPro" id="IPR045152">
    <property type="entry name" value="EDC4-like"/>
</dbReference>
<keyword evidence="4" id="KW-0853">WD repeat</keyword>
<dbReference type="AlphaFoldDB" id="A0ABD3QN04"/>
<dbReference type="Pfam" id="PF21289">
    <property type="entry name" value="EDC4_C"/>
    <property type="match status" value="1"/>
</dbReference>
<evidence type="ECO:0000256" key="5">
    <source>
        <dbReference type="ARBA" id="ARBA00022737"/>
    </source>
</evidence>
<comment type="caution">
    <text evidence="9">The sequence shown here is derived from an EMBL/GenBank/DDBJ whole genome shotgun (WGS) entry which is preliminary data.</text>
</comment>
<feature type="region of interest" description="Disordered" evidence="7">
    <location>
        <begin position="151"/>
        <end position="176"/>
    </location>
</feature>
<dbReference type="InterPro" id="IPR036322">
    <property type="entry name" value="WD40_repeat_dom_sf"/>
</dbReference>
<evidence type="ECO:0000256" key="6">
    <source>
        <dbReference type="SAM" id="Coils"/>
    </source>
</evidence>
<feature type="coiled-coil region" evidence="6">
    <location>
        <begin position="959"/>
        <end position="986"/>
    </location>
</feature>
<organism evidence="9 10">
    <name type="scientific">Cyclotella cryptica</name>
    <dbReference type="NCBI Taxonomy" id="29204"/>
    <lineage>
        <taxon>Eukaryota</taxon>
        <taxon>Sar</taxon>
        <taxon>Stramenopiles</taxon>
        <taxon>Ochrophyta</taxon>
        <taxon>Bacillariophyta</taxon>
        <taxon>Coscinodiscophyceae</taxon>
        <taxon>Thalassiosirophycidae</taxon>
        <taxon>Stephanodiscales</taxon>
        <taxon>Stephanodiscaceae</taxon>
        <taxon>Cyclotella</taxon>
    </lineage>
</organism>
<dbReference type="InterPro" id="IPR049404">
    <property type="entry name" value="EDC4_C"/>
</dbReference>
<comment type="similarity">
    <text evidence="2">Belongs to the WD repeat EDC4 family.</text>
</comment>
<feature type="compositionally biased region" description="Basic and acidic residues" evidence="7">
    <location>
        <begin position="810"/>
        <end position="820"/>
    </location>
</feature>
<sequence>MTSTSRSVRLPSASSSSSSSSSTDRILGCIYDPSSASLPHPPGQPRFSPIAHFVSAPNDGIGNDSLSNTTQPALPSAGRLLAVNSSYVAYAVKKGLVRIIDRRTSAKTLLRGHGDTTRIVDAAFFGADVDGQKKEGAAALWNAMRDVRCGRRGGNASSSSSSLTSPPPPPPAAASDILATVGGMQDEACVLIWRIYVHPGNSPSEDSLAADKLIELRFPLAARILWHPFDPNRFLLLHRNDSPPAGGGGGHLGVATLVETKCLVTTRHTKLGHMVCDCPPSTVPGATQFIVVSGVHDDDDVNTPMMGAGVNDASWSSRDARHVLTAHDDGMVRLWDVVLPPETVGNDKSFRCVGRLDVAAGHRDEARRVTRVIFLSQYETSIDTSMDGAGIVTPPFVTGTSMNHELTLWSGFGVSSSHTVTTNGNHPLSPPQRLYVFQLQSTALPPTAPPSIASMINVELCPAPYRPADTVPSSLLLLSERSNARMHALHLDTQWKNSDDTSAVAVTGFDYVTTLDVVHPVLSLCVAASSSSSTSFPDNGGTSSNCLNEEKDVDLGCVQTKAVQMLSLSAEMVCAPPPVKNVEGGELSNGVRLLHWKKDEEEKEETDKEEEQNVMEEMVDFDEEYDLEEDNTQAEVEYNTGDDDEEDNVPKESSAPLLDNDAAAVDPFSNWLGAIVNPLPPPTVPSSNHATTTTPTTATKVKTATVQPPPPPPGLDFMFPPPPPGLTPSAPMPPVKEEMAFLSPMQLLGKSIPDPVLSSNVSGKSRDESTSAKKSATQSTKKKKGGGGGGGGSEHTTQKPPPPPPTAILQREEAKGDTRSSSHPSVSNVDIRSIENAVERIMATHVKSLESKVVDTVRKTVTSEVQLAMEKATERALRDAMFHQKLEKAAKDSAATAARDAVAAMQAPMVTAFHQTMKEIMVPAYEAATSQMFHQMSKTMDHGLAQIATSQAQSTSSTMEAMSQQVMKMSEAIQSLSSEVAQLRSAGVAAAAANNGGQTTTQKAPHPPPRPVDTRQEILSLCQARRYEEAFTKAVSAANGDVVLFTCKHADITAAFNGEVTLSQTILICLMQQLGAVLVSATDTTDFKIIVTWLQEIAVTIDPTNENIKRHVGSVVQQLLSNINSKMLNCDPAFRRPLQTLMQVIRGLL</sequence>